<evidence type="ECO:0000313" key="8">
    <source>
        <dbReference type="Proteomes" id="UP000547674"/>
    </source>
</evidence>
<dbReference type="Proteomes" id="UP000547674">
    <property type="component" value="Unassembled WGS sequence"/>
</dbReference>
<dbReference type="HAMAP" id="MF_00074">
    <property type="entry name" value="16SrRNA_methyltr_G"/>
    <property type="match status" value="1"/>
</dbReference>
<feature type="binding site" evidence="6">
    <location>
        <begin position="135"/>
        <end position="136"/>
    </location>
    <ligand>
        <name>S-adenosyl-L-methionine</name>
        <dbReference type="ChEBI" id="CHEBI:59789"/>
    </ligand>
</feature>
<evidence type="ECO:0000256" key="6">
    <source>
        <dbReference type="HAMAP-Rule" id="MF_00074"/>
    </source>
</evidence>
<keyword evidence="5 6" id="KW-0949">S-adenosyl-L-methionine</keyword>
<dbReference type="Pfam" id="PF02527">
    <property type="entry name" value="GidB"/>
    <property type="match status" value="1"/>
</dbReference>
<keyword evidence="4 6" id="KW-0808">Transferase</keyword>
<dbReference type="PANTHER" id="PTHR31760">
    <property type="entry name" value="S-ADENOSYL-L-METHIONINE-DEPENDENT METHYLTRANSFERASES SUPERFAMILY PROTEIN"/>
    <property type="match status" value="1"/>
</dbReference>
<evidence type="ECO:0000313" key="7">
    <source>
        <dbReference type="EMBL" id="NNF05969.1"/>
    </source>
</evidence>
<organism evidence="7 8">
    <name type="scientific">Eiseniibacteriota bacterium</name>
    <dbReference type="NCBI Taxonomy" id="2212470"/>
    <lineage>
        <taxon>Bacteria</taxon>
        <taxon>Candidatus Eiseniibacteriota</taxon>
    </lineage>
</organism>
<protein>
    <recommendedName>
        <fullName evidence="6">Ribosomal RNA small subunit methyltransferase G</fullName>
        <ecNumber evidence="6">2.1.1.-</ecNumber>
    </recommendedName>
    <alternativeName>
        <fullName evidence="6">16S rRNA 7-methylguanosine methyltransferase</fullName>
        <shortName evidence="6">16S rRNA m7G methyltransferase</shortName>
    </alternativeName>
</protein>
<sequence length="214" mass="23616">MGNRFKESQSDREAFRAWAENCSIPNGTIQSLEGYAALLLEQQQRTNLISNSDIKSFRMRHLAECLDERFLEAIPEHGTLLDVGSGGGLPGIPLAIMRPQQEVILVESRQKRAAFLDRCCLRLGLHNTRVEARTLQELLRSRPEIRVSSAVSRAIRWNGEMIDALRGAATSSCLIIRFGGPEPAEGVGGATLSVNPGRAVQVWPEPTWDLLASL</sequence>
<feature type="binding site" evidence="6">
    <location>
        <position position="89"/>
    </location>
    <ligand>
        <name>S-adenosyl-L-methionine</name>
        <dbReference type="ChEBI" id="CHEBI:59789"/>
    </ligand>
</feature>
<comment type="similarity">
    <text evidence="6">Belongs to the methyltransferase superfamily. RNA methyltransferase RsmG family.</text>
</comment>
<keyword evidence="3 6" id="KW-0489">Methyltransferase</keyword>
<dbReference type="EMBL" id="JABDJR010000161">
    <property type="protein sequence ID" value="NNF05969.1"/>
    <property type="molecule type" value="Genomic_DNA"/>
</dbReference>
<dbReference type="InterPro" id="IPR029063">
    <property type="entry name" value="SAM-dependent_MTases_sf"/>
</dbReference>
<feature type="binding site" evidence="6">
    <location>
        <position position="84"/>
    </location>
    <ligand>
        <name>S-adenosyl-L-methionine</name>
        <dbReference type="ChEBI" id="CHEBI:59789"/>
    </ligand>
</feature>
<evidence type="ECO:0000256" key="5">
    <source>
        <dbReference type="ARBA" id="ARBA00022691"/>
    </source>
</evidence>
<name>A0A7Y2E663_UNCEI</name>
<dbReference type="AlphaFoldDB" id="A0A7Y2E663"/>
<evidence type="ECO:0000256" key="1">
    <source>
        <dbReference type="ARBA" id="ARBA00022490"/>
    </source>
</evidence>
<feature type="binding site" evidence="6">
    <location>
        <position position="153"/>
    </location>
    <ligand>
        <name>S-adenosyl-L-methionine</name>
        <dbReference type="ChEBI" id="CHEBI:59789"/>
    </ligand>
</feature>
<dbReference type="SUPFAM" id="SSF53335">
    <property type="entry name" value="S-adenosyl-L-methionine-dependent methyltransferases"/>
    <property type="match status" value="1"/>
</dbReference>
<proteinExistence type="inferred from homology"/>
<keyword evidence="1 6" id="KW-0963">Cytoplasm</keyword>
<comment type="subcellular location">
    <subcellularLocation>
        <location evidence="6">Cytoplasm</location>
    </subcellularLocation>
</comment>
<dbReference type="Gene3D" id="3.40.50.150">
    <property type="entry name" value="Vaccinia Virus protein VP39"/>
    <property type="match status" value="1"/>
</dbReference>
<gene>
    <name evidence="6" type="primary">rsmG</name>
    <name evidence="7" type="ORF">HKN21_04355</name>
</gene>
<keyword evidence="2 6" id="KW-0698">rRNA processing</keyword>
<reference evidence="7 8" key="1">
    <citation type="submission" date="2020-03" db="EMBL/GenBank/DDBJ databases">
        <title>Metabolic flexibility allows generalist bacteria to become dominant in a frequently disturbed ecosystem.</title>
        <authorList>
            <person name="Chen Y.-J."/>
            <person name="Leung P.M."/>
            <person name="Bay S.K."/>
            <person name="Hugenholtz P."/>
            <person name="Kessler A.J."/>
            <person name="Shelley G."/>
            <person name="Waite D.W."/>
            <person name="Cook P.L."/>
            <person name="Greening C."/>
        </authorList>
    </citation>
    <scope>NUCLEOTIDE SEQUENCE [LARGE SCALE GENOMIC DNA]</scope>
    <source>
        <strain evidence="7">SS_bin_28</strain>
    </source>
</reference>
<comment type="function">
    <text evidence="6">Specifically methylates the N7 position of a guanine in 16S rRNA.</text>
</comment>
<dbReference type="InterPro" id="IPR003682">
    <property type="entry name" value="rRNA_ssu_MeTfrase_G"/>
</dbReference>
<comment type="caution">
    <text evidence="7">The sequence shown here is derived from an EMBL/GenBank/DDBJ whole genome shotgun (WGS) entry which is preliminary data.</text>
</comment>
<dbReference type="PANTHER" id="PTHR31760:SF0">
    <property type="entry name" value="S-ADENOSYL-L-METHIONINE-DEPENDENT METHYLTRANSFERASES SUPERFAMILY PROTEIN"/>
    <property type="match status" value="1"/>
</dbReference>
<dbReference type="EC" id="2.1.1.-" evidence="6"/>
<dbReference type="GO" id="GO:0005829">
    <property type="term" value="C:cytosol"/>
    <property type="evidence" value="ECO:0007669"/>
    <property type="project" value="TreeGrafter"/>
</dbReference>
<evidence type="ECO:0000256" key="3">
    <source>
        <dbReference type="ARBA" id="ARBA00022603"/>
    </source>
</evidence>
<dbReference type="GO" id="GO:0070043">
    <property type="term" value="F:rRNA (guanine-N7-)-methyltransferase activity"/>
    <property type="evidence" value="ECO:0007669"/>
    <property type="project" value="UniProtKB-UniRule"/>
</dbReference>
<evidence type="ECO:0000256" key="4">
    <source>
        <dbReference type="ARBA" id="ARBA00022679"/>
    </source>
</evidence>
<comment type="caution">
    <text evidence="6">Lacks conserved residue(s) required for the propagation of feature annotation.</text>
</comment>
<accession>A0A7Y2E663</accession>
<evidence type="ECO:0000256" key="2">
    <source>
        <dbReference type="ARBA" id="ARBA00022552"/>
    </source>
</evidence>